<dbReference type="InterPro" id="IPR030913">
    <property type="entry name" value="Csp1_Cys_rich"/>
</dbReference>
<dbReference type="EMBL" id="RQFP01000008">
    <property type="protein sequence ID" value="TGK93035.1"/>
    <property type="molecule type" value="Genomic_DNA"/>
</dbReference>
<keyword evidence="2" id="KW-1185">Reference proteome</keyword>
<dbReference type="Proteomes" id="UP000297891">
    <property type="component" value="Unassembled WGS sequence"/>
</dbReference>
<proteinExistence type="predicted"/>
<dbReference type="RefSeq" id="WP_100792197.1">
    <property type="nucleotide sequence ID" value="NZ_NPDQ01000011.1"/>
</dbReference>
<sequence>MNRKELLQKAGMAVAVSGILSTLSAEDHDHSTMTMPTTGKSKYSKAMMAAMHCQLSAEVCLSHCLTELGKGDKSLALCAASTREVISLCESFVKLASQSSTYTKKLANLCIEVCEACAKECDKHANHHSVCKECRDSCLACVKELKKV</sequence>
<evidence type="ECO:0000313" key="2">
    <source>
        <dbReference type="Proteomes" id="UP000297891"/>
    </source>
</evidence>
<accession>A0A2M9XWZ9</accession>
<dbReference type="InterPro" id="IPR005560">
    <property type="entry name" value="Csp_YhjQ"/>
</dbReference>
<dbReference type="CDD" id="cd08026">
    <property type="entry name" value="DUF326"/>
    <property type="match status" value="1"/>
</dbReference>
<dbReference type="AlphaFoldDB" id="A0A2M9XWZ9"/>
<dbReference type="InterPro" id="IPR044543">
    <property type="entry name" value="YHJQ-like"/>
</dbReference>
<reference evidence="1" key="1">
    <citation type="journal article" date="2019" name="PLoS Negl. Trop. Dis.">
        <title>Revisiting the worldwide diversity of Leptospira species in the environment.</title>
        <authorList>
            <person name="Vincent A.T."/>
            <person name="Schiettekatte O."/>
            <person name="Bourhy P."/>
            <person name="Veyrier F.J."/>
            <person name="Picardeau M."/>
        </authorList>
    </citation>
    <scope>NUCLEOTIDE SEQUENCE [LARGE SCALE GENOMIC DNA]</scope>
    <source>
        <strain evidence="1">201800277</strain>
    </source>
</reference>
<dbReference type="PANTHER" id="PTHR37310">
    <property type="entry name" value="CYTOPLASMIC PROTEIN-RELATED"/>
    <property type="match status" value="1"/>
</dbReference>
<gene>
    <name evidence="1" type="ORF">EHQ30_12475</name>
</gene>
<dbReference type="Pfam" id="PF03860">
    <property type="entry name" value="Csp"/>
    <property type="match status" value="1"/>
</dbReference>
<protein>
    <submittedName>
        <fullName evidence="1">Four-helix bundle copper-binding protein</fullName>
    </submittedName>
</protein>
<dbReference type="Gene3D" id="1.20.1270.360">
    <property type="match status" value="1"/>
</dbReference>
<name>A0A2M9XWZ9_9LEPT</name>
<dbReference type="PANTHER" id="PTHR37310:SF1">
    <property type="entry name" value="CYTOPLASMIC PROTEIN"/>
    <property type="match status" value="1"/>
</dbReference>
<dbReference type="OrthoDB" id="5396211at2"/>
<organism evidence="1 2">
    <name type="scientific">Leptospira brenneri</name>
    <dbReference type="NCBI Taxonomy" id="2023182"/>
    <lineage>
        <taxon>Bacteria</taxon>
        <taxon>Pseudomonadati</taxon>
        <taxon>Spirochaetota</taxon>
        <taxon>Spirochaetia</taxon>
        <taxon>Leptospirales</taxon>
        <taxon>Leptospiraceae</taxon>
        <taxon>Leptospira</taxon>
    </lineage>
</organism>
<evidence type="ECO:0000313" key="1">
    <source>
        <dbReference type="EMBL" id="TGK93035.1"/>
    </source>
</evidence>
<comment type="caution">
    <text evidence="1">The sequence shown here is derived from an EMBL/GenBank/DDBJ whole genome shotgun (WGS) entry which is preliminary data.</text>
</comment>
<dbReference type="NCBIfam" id="TIGR04401">
    <property type="entry name" value="TAT_Cys_rich"/>
    <property type="match status" value="1"/>
</dbReference>